<dbReference type="GeneID" id="36581544"/>
<evidence type="ECO:0000256" key="6">
    <source>
        <dbReference type="ARBA" id="ARBA00023004"/>
    </source>
</evidence>
<evidence type="ECO:0000313" key="10">
    <source>
        <dbReference type="Proteomes" id="UP000235371"/>
    </source>
</evidence>
<dbReference type="Gene3D" id="1.10.630.10">
    <property type="entry name" value="Cytochrome P450"/>
    <property type="match status" value="1"/>
</dbReference>
<evidence type="ECO:0000256" key="8">
    <source>
        <dbReference type="PIRSR" id="PIRSR602401-1"/>
    </source>
</evidence>
<evidence type="ECO:0000256" key="7">
    <source>
        <dbReference type="ARBA" id="ARBA00023033"/>
    </source>
</evidence>
<dbReference type="InterPro" id="IPR001128">
    <property type="entry name" value="Cyt_P450"/>
</dbReference>
<dbReference type="InterPro" id="IPR050121">
    <property type="entry name" value="Cytochrome_P450_monoxygenase"/>
</dbReference>
<feature type="non-terminal residue" evidence="9">
    <location>
        <position position="187"/>
    </location>
</feature>
<dbReference type="GO" id="GO:0016705">
    <property type="term" value="F:oxidoreductase activity, acting on paired donors, with incorporation or reduction of molecular oxygen"/>
    <property type="evidence" value="ECO:0007669"/>
    <property type="project" value="InterPro"/>
</dbReference>
<reference evidence="9 10" key="1">
    <citation type="submission" date="2016-04" db="EMBL/GenBank/DDBJ databases">
        <title>A degradative enzymes factory behind the ericoid mycorrhizal symbiosis.</title>
        <authorList>
            <consortium name="DOE Joint Genome Institute"/>
            <person name="Martino E."/>
            <person name="Morin E."/>
            <person name="Grelet G."/>
            <person name="Kuo A."/>
            <person name="Kohler A."/>
            <person name="Daghino S."/>
            <person name="Barry K."/>
            <person name="Choi C."/>
            <person name="Cichocki N."/>
            <person name="Clum A."/>
            <person name="Copeland A."/>
            <person name="Hainaut M."/>
            <person name="Haridas S."/>
            <person name="Labutti K."/>
            <person name="Lindquist E."/>
            <person name="Lipzen A."/>
            <person name="Khouja H.-R."/>
            <person name="Murat C."/>
            <person name="Ohm R."/>
            <person name="Olson A."/>
            <person name="Spatafora J."/>
            <person name="Veneault-Fourrey C."/>
            <person name="Henrissat B."/>
            <person name="Grigoriev I."/>
            <person name="Martin F."/>
            <person name="Perotto S."/>
        </authorList>
    </citation>
    <scope>NUCLEOTIDE SEQUENCE [LARGE SCALE GENOMIC DNA]</scope>
    <source>
        <strain evidence="9 10">E</strain>
    </source>
</reference>
<comment type="cofactor">
    <cofactor evidence="1 8">
        <name>heme</name>
        <dbReference type="ChEBI" id="CHEBI:30413"/>
    </cofactor>
</comment>
<comment type="similarity">
    <text evidence="2">Belongs to the cytochrome P450 family.</text>
</comment>
<name>A0A2J6SMW6_9HELO</name>
<evidence type="ECO:0000256" key="2">
    <source>
        <dbReference type="ARBA" id="ARBA00010617"/>
    </source>
</evidence>
<evidence type="ECO:0000313" key="9">
    <source>
        <dbReference type="EMBL" id="PMD52093.1"/>
    </source>
</evidence>
<keyword evidence="7" id="KW-0503">Monooxygenase</keyword>
<accession>A0A2J6SMW6</accession>
<evidence type="ECO:0000256" key="1">
    <source>
        <dbReference type="ARBA" id="ARBA00001971"/>
    </source>
</evidence>
<dbReference type="RefSeq" id="XP_024728997.1">
    <property type="nucleotide sequence ID" value="XM_024873464.1"/>
</dbReference>
<dbReference type="STRING" id="1095630.A0A2J6SMW6"/>
<evidence type="ECO:0000256" key="3">
    <source>
        <dbReference type="ARBA" id="ARBA00022617"/>
    </source>
</evidence>
<dbReference type="PANTHER" id="PTHR24305">
    <property type="entry name" value="CYTOCHROME P450"/>
    <property type="match status" value="1"/>
</dbReference>
<dbReference type="GO" id="GO:0005506">
    <property type="term" value="F:iron ion binding"/>
    <property type="evidence" value="ECO:0007669"/>
    <property type="project" value="InterPro"/>
</dbReference>
<dbReference type="PRINTS" id="PR00385">
    <property type="entry name" value="P450"/>
</dbReference>
<dbReference type="GO" id="GO:0004497">
    <property type="term" value="F:monooxygenase activity"/>
    <property type="evidence" value="ECO:0007669"/>
    <property type="project" value="UniProtKB-KW"/>
</dbReference>
<evidence type="ECO:0000256" key="5">
    <source>
        <dbReference type="ARBA" id="ARBA00023002"/>
    </source>
</evidence>
<dbReference type="Proteomes" id="UP000235371">
    <property type="component" value="Unassembled WGS sequence"/>
</dbReference>
<organism evidence="9 10">
    <name type="scientific">Hyaloscypha bicolor E</name>
    <dbReference type="NCBI Taxonomy" id="1095630"/>
    <lineage>
        <taxon>Eukaryota</taxon>
        <taxon>Fungi</taxon>
        <taxon>Dikarya</taxon>
        <taxon>Ascomycota</taxon>
        <taxon>Pezizomycotina</taxon>
        <taxon>Leotiomycetes</taxon>
        <taxon>Helotiales</taxon>
        <taxon>Hyaloscyphaceae</taxon>
        <taxon>Hyaloscypha</taxon>
        <taxon>Hyaloscypha bicolor</taxon>
    </lineage>
</organism>
<dbReference type="PRINTS" id="PR00463">
    <property type="entry name" value="EP450I"/>
</dbReference>
<dbReference type="AlphaFoldDB" id="A0A2J6SMW6"/>
<dbReference type="GO" id="GO:0020037">
    <property type="term" value="F:heme binding"/>
    <property type="evidence" value="ECO:0007669"/>
    <property type="project" value="InterPro"/>
</dbReference>
<keyword evidence="4 8" id="KW-0479">Metal-binding</keyword>
<dbReference type="InterPro" id="IPR036396">
    <property type="entry name" value="Cyt_P450_sf"/>
</dbReference>
<keyword evidence="5" id="KW-0560">Oxidoreductase</keyword>
<dbReference type="EMBL" id="KZ613912">
    <property type="protein sequence ID" value="PMD52093.1"/>
    <property type="molecule type" value="Genomic_DNA"/>
</dbReference>
<gene>
    <name evidence="9" type="ORF">K444DRAFT_511417</name>
</gene>
<keyword evidence="6 8" id="KW-0408">Iron</keyword>
<sequence length="187" mass="20988">TTAAALTNSIYLLYMHPKALSKLREELGAATGTAEVLSSGELANLPYLRACIEESLRVRPGSSFGIPRIVLKGGRGVVGQFIDEDATVSVPTYTLSRDPNTLENPTRFEPERWISGDKDKMSKGQFPFRTGPRACIGRNIAYFEQILVIGTLVRLFDFEFKSEDFELQILERFNFSFGELVLSCRRR</sequence>
<dbReference type="Pfam" id="PF00067">
    <property type="entry name" value="p450"/>
    <property type="match status" value="1"/>
</dbReference>
<dbReference type="PANTHER" id="PTHR24305:SF29">
    <property type="entry name" value="BENZOATE-PARA-HYDROXYLASE"/>
    <property type="match status" value="1"/>
</dbReference>
<dbReference type="SUPFAM" id="SSF48264">
    <property type="entry name" value="Cytochrome P450"/>
    <property type="match status" value="1"/>
</dbReference>
<dbReference type="InterPro" id="IPR002401">
    <property type="entry name" value="Cyt_P450_E_grp-I"/>
</dbReference>
<keyword evidence="3 8" id="KW-0349">Heme</keyword>
<protein>
    <submittedName>
        <fullName evidence="9">Cytochrome P450</fullName>
    </submittedName>
</protein>
<evidence type="ECO:0000256" key="4">
    <source>
        <dbReference type="ARBA" id="ARBA00022723"/>
    </source>
</evidence>
<keyword evidence="10" id="KW-1185">Reference proteome</keyword>
<feature type="non-terminal residue" evidence="9">
    <location>
        <position position="1"/>
    </location>
</feature>
<dbReference type="InParanoid" id="A0A2J6SMW6"/>
<proteinExistence type="inferred from homology"/>
<feature type="binding site" description="axial binding residue" evidence="8">
    <location>
        <position position="135"/>
    </location>
    <ligand>
        <name>heme</name>
        <dbReference type="ChEBI" id="CHEBI:30413"/>
    </ligand>
    <ligandPart>
        <name>Fe</name>
        <dbReference type="ChEBI" id="CHEBI:18248"/>
    </ligandPart>
</feature>
<dbReference type="OrthoDB" id="3555042at2759"/>